<dbReference type="JaponicusDB" id="SJAG_00197">
    <property type="gene designation" value="ura3"/>
</dbReference>
<sequence length="442" mass="48545">MSSTFKSAADQLMRRLNAIGGSRFFSSNGSKQPRWLLYTGLGLAALAGWAAWDLSDTRSFIHRHITMPLLHAFTSAEFAHRFSILSAAMGLTPKDRVPDDESLALECWGRKFSNPVGLAAGYDKQGEAISSLFDYGYAYVEVGSVTPEPQPGNERPRFWRLKEDRAVVNHYGCNSHGHDVVLGRLKKRIHNFLARRSSDLARKFDKDPESYVDPAVLGVPRSLYPRKQLAINVGKNKNGDETEDFLKGVRKFGNFADILVVNVSCPNISGVCNLQSKDTLVPLLNKVVAERNKLVSPQPPIVVKIGPDLTEAEISDIAHALVETKVDGVIVCNSTGTRPKTLTPNKNLENVGGISGPVMKPFSLRVLRLLRKDLPKEFPIIGCGGITSGKDAVEFARAGATMIQIYTAMTYEGPAAIRKIKDEIVEELNGKRWVDIIGTESA</sequence>
<dbReference type="InterPro" id="IPR001295">
    <property type="entry name" value="Dihydroorotate_DH_CS"/>
</dbReference>
<dbReference type="PROSITE" id="PS00911">
    <property type="entry name" value="DHODEHASE_1"/>
    <property type="match status" value="1"/>
</dbReference>
<evidence type="ECO:0000256" key="1">
    <source>
        <dbReference type="ARBA" id="ARBA00004370"/>
    </source>
</evidence>
<proteinExistence type="inferred from homology"/>
<dbReference type="AlphaFoldDB" id="B6JXQ5"/>
<comment type="catalytic activity">
    <reaction evidence="10 11">
        <text>(S)-dihydroorotate + a quinone = orotate + a quinol</text>
        <dbReference type="Rhea" id="RHEA:30187"/>
        <dbReference type="ChEBI" id="CHEBI:24646"/>
        <dbReference type="ChEBI" id="CHEBI:30839"/>
        <dbReference type="ChEBI" id="CHEBI:30864"/>
        <dbReference type="ChEBI" id="CHEBI:132124"/>
        <dbReference type="EC" id="1.3.5.2"/>
    </reaction>
</comment>
<feature type="domain" description="Dihydroorotate dehydrogenase catalytic" evidence="12">
    <location>
        <begin position="103"/>
        <end position="428"/>
    </location>
</feature>
<dbReference type="InterPro" id="IPR005720">
    <property type="entry name" value="Dihydroorotate_DH_cat"/>
</dbReference>
<dbReference type="STRING" id="402676.B6JXQ5"/>
<dbReference type="UniPathway" id="UPA00070">
    <property type="reaction ID" value="UER00946"/>
</dbReference>
<evidence type="ECO:0000256" key="7">
    <source>
        <dbReference type="ARBA" id="ARBA00022643"/>
    </source>
</evidence>
<dbReference type="GO" id="GO:0004152">
    <property type="term" value="F:dihydroorotate dehydrogenase activity"/>
    <property type="evidence" value="ECO:0000318"/>
    <property type="project" value="GO_Central"/>
</dbReference>
<dbReference type="OMA" id="IYGTDTR"/>
<evidence type="ECO:0000256" key="9">
    <source>
        <dbReference type="ARBA" id="ARBA00023136"/>
    </source>
</evidence>
<dbReference type="EMBL" id="KE651166">
    <property type="protein sequence ID" value="EEB05199.1"/>
    <property type="molecule type" value="Genomic_DNA"/>
</dbReference>
<keyword evidence="6 11" id="KW-0285">Flavoprotein</keyword>
<dbReference type="GO" id="GO:0044205">
    <property type="term" value="P:'de novo' UMP biosynthetic process"/>
    <property type="evidence" value="ECO:0007669"/>
    <property type="project" value="UniProtKB-UniPathway"/>
</dbReference>
<dbReference type="InterPro" id="IPR050074">
    <property type="entry name" value="DHO_dehydrogenase"/>
</dbReference>
<evidence type="ECO:0000256" key="11">
    <source>
        <dbReference type="RuleBase" id="RU361255"/>
    </source>
</evidence>
<evidence type="ECO:0000313" key="13">
    <source>
        <dbReference type="EMBL" id="EEB05199.1"/>
    </source>
</evidence>
<evidence type="ECO:0000313" key="14">
    <source>
        <dbReference type="JaponicusDB" id="SJAG_00197"/>
    </source>
</evidence>
<evidence type="ECO:0000256" key="4">
    <source>
        <dbReference type="ARBA" id="ARBA00012791"/>
    </source>
</evidence>
<dbReference type="NCBIfam" id="TIGR01036">
    <property type="entry name" value="pyrD_sub2"/>
    <property type="match status" value="1"/>
</dbReference>
<dbReference type="PROSITE" id="PS00912">
    <property type="entry name" value="DHODEHASE_2"/>
    <property type="match status" value="1"/>
</dbReference>
<dbReference type="OrthoDB" id="14784at2759"/>
<gene>
    <name evidence="14" type="primary">ura3</name>
    <name evidence="13" type="ORF">SJAG_00197</name>
</gene>
<dbReference type="PANTHER" id="PTHR48109:SF4">
    <property type="entry name" value="DIHYDROOROTATE DEHYDROGENASE (QUINONE), MITOCHONDRIAL"/>
    <property type="match status" value="1"/>
</dbReference>
<reference evidence="13 15" key="1">
    <citation type="journal article" date="2011" name="Science">
        <title>Comparative functional genomics of the fission yeasts.</title>
        <authorList>
            <person name="Rhind N."/>
            <person name="Chen Z."/>
            <person name="Yassour M."/>
            <person name="Thompson D.A."/>
            <person name="Haas B.J."/>
            <person name="Habib N."/>
            <person name="Wapinski I."/>
            <person name="Roy S."/>
            <person name="Lin M.F."/>
            <person name="Heiman D.I."/>
            <person name="Young S.K."/>
            <person name="Furuya K."/>
            <person name="Guo Y."/>
            <person name="Pidoux A."/>
            <person name="Chen H.M."/>
            <person name="Robbertse B."/>
            <person name="Goldberg J.M."/>
            <person name="Aoki K."/>
            <person name="Bayne E.H."/>
            <person name="Berlin A.M."/>
            <person name="Desjardins C.A."/>
            <person name="Dobbs E."/>
            <person name="Dukaj L."/>
            <person name="Fan L."/>
            <person name="FitzGerald M.G."/>
            <person name="French C."/>
            <person name="Gujja S."/>
            <person name="Hansen K."/>
            <person name="Keifenheim D."/>
            <person name="Levin J.Z."/>
            <person name="Mosher R.A."/>
            <person name="Mueller C.A."/>
            <person name="Pfiffner J."/>
            <person name="Priest M."/>
            <person name="Russ C."/>
            <person name="Smialowska A."/>
            <person name="Swoboda P."/>
            <person name="Sykes S.M."/>
            <person name="Vaughn M."/>
            <person name="Vengrova S."/>
            <person name="Yoder R."/>
            <person name="Zeng Q."/>
            <person name="Allshire R."/>
            <person name="Baulcombe D."/>
            <person name="Birren B.W."/>
            <person name="Brown W."/>
            <person name="Ekwall K."/>
            <person name="Kellis M."/>
            <person name="Leatherwood J."/>
            <person name="Levin H."/>
            <person name="Margalit H."/>
            <person name="Martienssen R."/>
            <person name="Nieduszynski C.A."/>
            <person name="Spatafora J.W."/>
            <person name="Friedman N."/>
            <person name="Dalgaard J.Z."/>
            <person name="Baumann P."/>
            <person name="Niki H."/>
            <person name="Regev A."/>
            <person name="Nusbaum C."/>
        </authorList>
    </citation>
    <scope>NUCLEOTIDE SEQUENCE [LARGE SCALE GENOMIC DNA]</scope>
    <source>
        <strain evidence="15">yFS275 / FY16936</strain>
    </source>
</reference>
<accession>B6JXQ5</accession>
<dbReference type="InterPro" id="IPR005719">
    <property type="entry name" value="Dihydroorotate_DH_2"/>
</dbReference>
<comment type="cofactor">
    <cofactor evidence="11">
        <name>FMN</name>
        <dbReference type="ChEBI" id="CHEBI:58210"/>
    </cofactor>
    <text evidence="11">Binds 1 FMN per subunit.</text>
</comment>
<evidence type="ECO:0000256" key="8">
    <source>
        <dbReference type="ARBA" id="ARBA00023002"/>
    </source>
</evidence>
<dbReference type="EC" id="1.3.5.2" evidence="4 11"/>
<comment type="pathway">
    <text evidence="2 11">Pyrimidine metabolism; UMP biosynthesis via de novo pathway; orotate from (S)-dihydroorotate (quinone route): step 1/1.</text>
</comment>
<organism evidence="13 15">
    <name type="scientific">Schizosaccharomyces japonicus (strain yFS275 / FY16936)</name>
    <name type="common">Fission yeast</name>
    <dbReference type="NCBI Taxonomy" id="402676"/>
    <lineage>
        <taxon>Eukaryota</taxon>
        <taxon>Fungi</taxon>
        <taxon>Dikarya</taxon>
        <taxon>Ascomycota</taxon>
        <taxon>Taphrinomycotina</taxon>
        <taxon>Schizosaccharomycetes</taxon>
        <taxon>Schizosaccharomycetales</taxon>
        <taxon>Schizosaccharomycetaceae</taxon>
        <taxon>Schizosaccharomyces</taxon>
    </lineage>
</organism>
<dbReference type="eggNOG" id="KOG1436">
    <property type="taxonomic scope" value="Eukaryota"/>
</dbReference>
<dbReference type="GeneID" id="7047784"/>
<dbReference type="GO" id="GO:0009220">
    <property type="term" value="P:pyrimidine ribonucleotide biosynthetic process"/>
    <property type="evidence" value="ECO:0000318"/>
    <property type="project" value="GO_Central"/>
</dbReference>
<keyword evidence="9" id="KW-0472">Membrane</keyword>
<comment type="similarity">
    <text evidence="3 11">Belongs to the dihydroorotate dehydrogenase family. Type 2 subfamily.</text>
</comment>
<protein>
    <recommendedName>
        <fullName evidence="5 11">Dihydroorotate dehydrogenase (quinone), mitochondrial</fullName>
        <shortName evidence="11">DHOdehase</shortName>
        <ecNumber evidence="4 11">1.3.5.2</ecNumber>
    </recommendedName>
</protein>
<keyword evidence="11" id="KW-0999">Mitochondrion inner membrane</keyword>
<dbReference type="GO" id="GO:0106430">
    <property type="term" value="F:dihydroorotate dehydrogenase (quinone) activity"/>
    <property type="evidence" value="ECO:0007669"/>
    <property type="project" value="UniProtKB-EC"/>
</dbReference>
<evidence type="ECO:0000256" key="10">
    <source>
        <dbReference type="ARBA" id="ARBA00048639"/>
    </source>
</evidence>
<evidence type="ECO:0000256" key="3">
    <source>
        <dbReference type="ARBA" id="ARBA00005359"/>
    </source>
</evidence>
<dbReference type="InterPro" id="IPR013785">
    <property type="entry name" value="Aldolase_TIM"/>
</dbReference>
<dbReference type="RefSeq" id="XP_002171492.1">
    <property type="nucleotide sequence ID" value="XM_002171456.2"/>
</dbReference>
<dbReference type="SUPFAM" id="SSF51395">
    <property type="entry name" value="FMN-linked oxidoreductases"/>
    <property type="match status" value="1"/>
</dbReference>
<dbReference type="Pfam" id="PF01180">
    <property type="entry name" value="DHO_dh"/>
    <property type="match status" value="1"/>
</dbReference>
<dbReference type="HOGENOM" id="CLU_013640_4_0_1"/>
<evidence type="ECO:0000256" key="2">
    <source>
        <dbReference type="ARBA" id="ARBA00005161"/>
    </source>
</evidence>
<keyword evidence="7 11" id="KW-0288">FMN</keyword>
<keyword evidence="15" id="KW-1185">Reference proteome</keyword>
<evidence type="ECO:0000259" key="12">
    <source>
        <dbReference type="Pfam" id="PF01180"/>
    </source>
</evidence>
<dbReference type="PANTHER" id="PTHR48109">
    <property type="entry name" value="DIHYDROOROTATE DEHYDROGENASE (QUINONE), MITOCHONDRIAL-RELATED"/>
    <property type="match status" value="1"/>
</dbReference>
<evidence type="ECO:0000313" key="15">
    <source>
        <dbReference type="Proteomes" id="UP000001744"/>
    </source>
</evidence>
<evidence type="ECO:0000256" key="5">
    <source>
        <dbReference type="ARBA" id="ARBA00017599"/>
    </source>
</evidence>
<evidence type="ECO:0000256" key="6">
    <source>
        <dbReference type="ARBA" id="ARBA00022630"/>
    </source>
</evidence>
<name>B6JXQ5_SCHJY</name>
<dbReference type="Proteomes" id="UP000001744">
    <property type="component" value="Unassembled WGS sequence"/>
</dbReference>
<dbReference type="GO" id="GO:0005743">
    <property type="term" value="C:mitochondrial inner membrane"/>
    <property type="evidence" value="ECO:0000318"/>
    <property type="project" value="GO_Central"/>
</dbReference>
<dbReference type="CDD" id="cd04738">
    <property type="entry name" value="DHOD_2_like"/>
    <property type="match status" value="1"/>
</dbReference>
<keyword evidence="8 11" id="KW-0560">Oxidoreductase</keyword>
<keyword evidence="11" id="KW-0496">Mitochondrion</keyword>
<comment type="subcellular location">
    <subcellularLocation>
        <location evidence="1">Membrane</location>
    </subcellularLocation>
    <subcellularLocation>
        <location evidence="11">Mitochondrion inner membrane</location>
        <topology evidence="11">Single-pass membrane protein</topology>
    </subcellularLocation>
</comment>
<dbReference type="Gene3D" id="3.20.20.70">
    <property type="entry name" value="Aldolase class I"/>
    <property type="match status" value="1"/>
</dbReference>
<dbReference type="GO" id="GO:0006207">
    <property type="term" value="P:'de novo' pyrimidine nucleobase biosynthetic process"/>
    <property type="evidence" value="ECO:0000318"/>
    <property type="project" value="GO_Central"/>
</dbReference>
<dbReference type="VEuPathDB" id="FungiDB:SJAG_00197"/>